<dbReference type="OrthoDB" id="1201186at2"/>
<keyword evidence="6" id="KW-0223">Dioxygenase</keyword>
<keyword evidence="3" id="KW-0408">Iron</keyword>
<dbReference type="GO" id="GO:0046872">
    <property type="term" value="F:metal ion binding"/>
    <property type="evidence" value="ECO:0007669"/>
    <property type="project" value="UniProtKB-KW"/>
</dbReference>
<accession>A0A1I1R062</accession>
<keyword evidence="6" id="KW-0560">Oxidoreductase</keyword>
<feature type="domain" description="Rieske" evidence="5">
    <location>
        <begin position="46"/>
        <end position="136"/>
    </location>
</feature>
<proteinExistence type="predicted"/>
<evidence type="ECO:0000256" key="1">
    <source>
        <dbReference type="ARBA" id="ARBA00022714"/>
    </source>
</evidence>
<dbReference type="InterPro" id="IPR017941">
    <property type="entry name" value="Rieske_2Fe-2S"/>
</dbReference>
<dbReference type="PROSITE" id="PS51296">
    <property type="entry name" value="RIESKE"/>
    <property type="match status" value="1"/>
</dbReference>
<dbReference type="STRING" id="739143.SAMN05216297_10663"/>
<evidence type="ECO:0000256" key="2">
    <source>
        <dbReference type="ARBA" id="ARBA00022723"/>
    </source>
</evidence>
<evidence type="ECO:0000256" key="3">
    <source>
        <dbReference type="ARBA" id="ARBA00023004"/>
    </source>
</evidence>
<evidence type="ECO:0000256" key="4">
    <source>
        <dbReference type="ARBA" id="ARBA00023014"/>
    </source>
</evidence>
<name>A0A1I1R062_9FLAO</name>
<dbReference type="InterPro" id="IPR036922">
    <property type="entry name" value="Rieske_2Fe-2S_sf"/>
</dbReference>
<keyword evidence="7" id="KW-1185">Reference proteome</keyword>
<gene>
    <name evidence="6" type="ORF">SAMN05216297_10663</name>
</gene>
<reference evidence="7" key="1">
    <citation type="submission" date="2016-10" db="EMBL/GenBank/DDBJ databases">
        <authorList>
            <person name="Varghese N."/>
            <person name="Submissions S."/>
        </authorList>
    </citation>
    <scope>NUCLEOTIDE SEQUENCE [LARGE SCALE GENOMIC DNA]</scope>
    <source>
        <strain evidence="7">CGMCC 1.10370</strain>
    </source>
</reference>
<dbReference type="AlphaFoldDB" id="A0A1I1R062"/>
<evidence type="ECO:0000313" key="6">
    <source>
        <dbReference type="EMBL" id="SFD25508.1"/>
    </source>
</evidence>
<protein>
    <submittedName>
        <fullName evidence="6">Ferredoxin subunit of nitrite reductase or a ring-hydroxylating dioxygenase</fullName>
    </submittedName>
</protein>
<dbReference type="GO" id="GO:0051537">
    <property type="term" value="F:2 iron, 2 sulfur cluster binding"/>
    <property type="evidence" value="ECO:0007669"/>
    <property type="project" value="UniProtKB-KW"/>
</dbReference>
<dbReference type="PROSITE" id="PS51257">
    <property type="entry name" value="PROKAR_LIPOPROTEIN"/>
    <property type="match status" value="1"/>
</dbReference>
<dbReference type="SUPFAM" id="SSF50022">
    <property type="entry name" value="ISP domain"/>
    <property type="match status" value="1"/>
</dbReference>
<sequence length="138" mass="15281">MKKIWFFIALSTVLFSCSDNNRSNNNPYIPNYSINAYLDTNLPTYNKLLYPSNPVYVANYGAKGIIVMKTGEGTYTAFDAACPNQALTSCTAMTIDGIYAVCSCDKAQYNLFTGLGGKEYPMKQYRVESSGSVVHVYN</sequence>
<keyword evidence="4" id="KW-0411">Iron-sulfur</keyword>
<evidence type="ECO:0000259" key="5">
    <source>
        <dbReference type="PROSITE" id="PS51296"/>
    </source>
</evidence>
<keyword evidence="2" id="KW-0479">Metal-binding</keyword>
<dbReference type="RefSeq" id="WP_091493558.1">
    <property type="nucleotide sequence ID" value="NZ_FOMH01000006.1"/>
</dbReference>
<keyword evidence="1" id="KW-0001">2Fe-2S</keyword>
<dbReference type="Proteomes" id="UP000199672">
    <property type="component" value="Unassembled WGS sequence"/>
</dbReference>
<dbReference type="Gene3D" id="2.102.10.10">
    <property type="entry name" value="Rieske [2Fe-2S] iron-sulphur domain"/>
    <property type="match status" value="1"/>
</dbReference>
<evidence type="ECO:0000313" key="7">
    <source>
        <dbReference type="Proteomes" id="UP000199672"/>
    </source>
</evidence>
<dbReference type="GO" id="GO:0051213">
    <property type="term" value="F:dioxygenase activity"/>
    <property type="evidence" value="ECO:0007669"/>
    <property type="project" value="UniProtKB-KW"/>
</dbReference>
<dbReference type="EMBL" id="FOMH01000006">
    <property type="protein sequence ID" value="SFD25508.1"/>
    <property type="molecule type" value="Genomic_DNA"/>
</dbReference>
<organism evidence="6 7">
    <name type="scientific">Flavobacterium phragmitis</name>
    <dbReference type="NCBI Taxonomy" id="739143"/>
    <lineage>
        <taxon>Bacteria</taxon>
        <taxon>Pseudomonadati</taxon>
        <taxon>Bacteroidota</taxon>
        <taxon>Flavobacteriia</taxon>
        <taxon>Flavobacteriales</taxon>
        <taxon>Flavobacteriaceae</taxon>
        <taxon>Flavobacterium</taxon>
    </lineage>
</organism>